<organism evidence="2 3">
    <name type="scientific">Durusdinium trenchii</name>
    <dbReference type="NCBI Taxonomy" id="1381693"/>
    <lineage>
        <taxon>Eukaryota</taxon>
        <taxon>Sar</taxon>
        <taxon>Alveolata</taxon>
        <taxon>Dinophyceae</taxon>
        <taxon>Suessiales</taxon>
        <taxon>Symbiodiniaceae</taxon>
        <taxon>Durusdinium</taxon>
    </lineage>
</organism>
<evidence type="ECO:0000256" key="1">
    <source>
        <dbReference type="SAM" id="MobiDB-lite"/>
    </source>
</evidence>
<gene>
    <name evidence="2" type="ORF">CCMP2556_LOCUS46311</name>
</gene>
<dbReference type="EMBL" id="CAXAMN010025758">
    <property type="protein sequence ID" value="CAK9097604.1"/>
    <property type="molecule type" value="Genomic_DNA"/>
</dbReference>
<reference evidence="2 3" key="1">
    <citation type="submission" date="2024-02" db="EMBL/GenBank/DDBJ databases">
        <authorList>
            <person name="Chen Y."/>
            <person name="Shah S."/>
            <person name="Dougan E. K."/>
            <person name="Thang M."/>
            <person name="Chan C."/>
        </authorList>
    </citation>
    <scope>NUCLEOTIDE SEQUENCE [LARGE SCALE GENOMIC DNA]</scope>
</reference>
<accession>A0ABP0RAK0</accession>
<comment type="caution">
    <text evidence="2">The sequence shown here is derived from an EMBL/GenBank/DDBJ whole genome shotgun (WGS) entry which is preliminary data.</text>
</comment>
<protein>
    <recommendedName>
        <fullName evidence="4">RNA-directed RNA polymerase</fullName>
    </recommendedName>
</protein>
<name>A0ABP0RAK0_9DINO</name>
<feature type="non-terminal residue" evidence="2">
    <location>
        <position position="1"/>
    </location>
</feature>
<proteinExistence type="predicted"/>
<evidence type="ECO:0000313" key="3">
    <source>
        <dbReference type="Proteomes" id="UP001642484"/>
    </source>
</evidence>
<sequence length="1250" mass="140029">APRPSSALSTSSLPRGDSGYYSALDQVARSIPPVPAHCIDLCNRLGGTQEEVKARATRAWEAGHWAKAVLEGKINRPRPTPKVAQKPSCYIILRAPGITSPIRVDTAAEEAFSLALRKDQSPIPSLLWQKAESIAWLRDTRSLSSGGNDFDSFGGCEDFGPRYGYGPCGEDGLCRLGFPSWSEGGSGFSYYEEEGWTDVCSARGLLPHRGPRWWQFFGDGGPHAEVPLAIEVACLLIDFHVGIMEYLRGFDPVTEGDGIATFAQDNIDIFPESNSLLMAAYHWAEEGGDRVKFYSAAEEGGAAYACLSGSCRAQGESEGLGRADSCDLRGLLRRRLHAQELLALTMVTVEQAAQDGSKWEADGSLRDDGRISWEKLEEFSFRRRIQVDRAFHVIIVALNFWHADFTFVPLESLCREPTSAQLRIFRNLKRMLKAFGSCGEVFQVPACGRRIPTLMALLSDLWEGAGGDPYSRVFPGSKDGLAEIVPRDFGRAEELIPYRSLDPPFLSDPLWMAYMEPRSLLWTGDLRSSAVPDVSREDPKAVADLVPIWDAKGLLYLKDRPLAGGGSDLAMRFFNCYKSLEVDRMIGDRRACNYVEGRLTLVSPGLPAAHCLFDLEVSLPGNRLSICCADRKDFYHQFRVSEQRAVSNACYPLIDIKKTSAFQAWCLRNLKRKKYDRLLHGDRLIECILGSDDKDIWDAEKAKIIGAEPFMSLFDEVYKLVKSDEISQDSPKLHRLPCKAAQEVQLAAVLCPLFATDLSADFLPTLFATDASDAKGAVVAREISEGCSSALEDGQEEDQLCMLTRAEAVVRKLDWDSEEYQFGYKEPEEEQVSDPERPRAFRTKMRSLKEWQFFLEHELAHETWLASCMYGSVHKKEFLFLFANMETEFLHRKCSRDHAHVQIAGSYAKPSATYTDELAEALASAFDRALKTKLRSAALEPFELKGQGSEVAKVIAMDSNVGLSALVKGHPCRGGETKIPGAVHISPSKPGRLEGQSEEEELDLDRGSSTRQLAFLEKDLRQSRQEPPCHRLALPWQALLRDLILPSDVEFTISYGMLQIAEAKTRYRAARHQIAKIDQPQLLMVVSLAFEKLKPEFKLWPLSGQTMRSRFQRLLEACGLDRLPDNLSRGIDLGSLRAGGASWLLMVSEDSEMTRRRGRWISSKIMEIYVQEAWSIQFLHALPPSTKKTVLDGARAFPWLLEQAMKWHRALVPERIWFLLLRRLTEHELQLMGEDEFTLLAMTACVHHPS</sequence>
<evidence type="ECO:0000313" key="2">
    <source>
        <dbReference type="EMBL" id="CAK9097604.1"/>
    </source>
</evidence>
<feature type="non-terminal residue" evidence="2">
    <location>
        <position position="1250"/>
    </location>
</feature>
<dbReference type="Proteomes" id="UP001642484">
    <property type="component" value="Unassembled WGS sequence"/>
</dbReference>
<keyword evidence="3" id="KW-1185">Reference proteome</keyword>
<evidence type="ECO:0008006" key="4">
    <source>
        <dbReference type="Google" id="ProtNLM"/>
    </source>
</evidence>
<feature type="region of interest" description="Disordered" evidence="1">
    <location>
        <begin position="985"/>
        <end position="1004"/>
    </location>
</feature>